<feature type="compositionally biased region" description="Polar residues" evidence="2">
    <location>
        <begin position="300"/>
        <end position="311"/>
    </location>
</feature>
<feature type="compositionally biased region" description="Polar residues" evidence="2">
    <location>
        <begin position="152"/>
        <end position="173"/>
    </location>
</feature>
<dbReference type="AlphaFoldDB" id="A0AAD5YMZ1"/>
<name>A0AAD5YMZ1_9APHY</name>
<feature type="region of interest" description="Disordered" evidence="2">
    <location>
        <begin position="1"/>
        <end position="521"/>
    </location>
</feature>
<evidence type="ECO:0000313" key="4">
    <source>
        <dbReference type="Proteomes" id="UP001212997"/>
    </source>
</evidence>
<reference evidence="3" key="1">
    <citation type="submission" date="2022-07" db="EMBL/GenBank/DDBJ databases">
        <title>Genome Sequence of Physisporinus lineatus.</title>
        <authorList>
            <person name="Buettner E."/>
        </authorList>
    </citation>
    <scope>NUCLEOTIDE SEQUENCE</scope>
    <source>
        <strain evidence="3">VT162</strain>
    </source>
</reference>
<feature type="compositionally biased region" description="Low complexity" evidence="2">
    <location>
        <begin position="750"/>
        <end position="770"/>
    </location>
</feature>
<feature type="compositionally biased region" description="Polar residues" evidence="2">
    <location>
        <begin position="132"/>
        <end position="143"/>
    </location>
</feature>
<feature type="compositionally biased region" description="Basic and acidic residues" evidence="2">
    <location>
        <begin position="289"/>
        <end position="298"/>
    </location>
</feature>
<keyword evidence="1" id="KW-0175">Coiled coil</keyword>
<evidence type="ECO:0000313" key="3">
    <source>
        <dbReference type="EMBL" id="KAJ3490627.1"/>
    </source>
</evidence>
<feature type="compositionally biased region" description="Low complexity" evidence="2">
    <location>
        <begin position="609"/>
        <end position="621"/>
    </location>
</feature>
<feature type="compositionally biased region" description="Polar residues" evidence="2">
    <location>
        <begin position="575"/>
        <end position="601"/>
    </location>
</feature>
<feature type="region of interest" description="Disordered" evidence="2">
    <location>
        <begin position="661"/>
        <end position="680"/>
    </location>
</feature>
<keyword evidence="4" id="KW-1185">Reference proteome</keyword>
<dbReference type="EMBL" id="JANAWD010000025">
    <property type="protein sequence ID" value="KAJ3490627.1"/>
    <property type="molecule type" value="Genomic_DNA"/>
</dbReference>
<accession>A0AAD5YMZ1</accession>
<dbReference type="Proteomes" id="UP001212997">
    <property type="component" value="Unassembled WGS sequence"/>
</dbReference>
<feature type="compositionally biased region" description="Polar residues" evidence="2">
    <location>
        <begin position="700"/>
        <end position="712"/>
    </location>
</feature>
<feature type="compositionally biased region" description="Low complexity" evidence="2">
    <location>
        <begin position="104"/>
        <end position="121"/>
    </location>
</feature>
<feature type="compositionally biased region" description="Polar residues" evidence="2">
    <location>
        <begin position="275"/>
        <end position="285"/>
    </location>
</feature>
<feature type="compositionally biased region" description="Polar residues" evidence="2">
    <location>
        <begin position="318"/>
        <end position="332"/>
    </location>
</feature>
<feature type="region of interest" description="Disordered" evidence="2">
    <location>
        <begin position="785"/>
        <end position="861"/>
    </location>
</feature>
<proteinExistence type="predicted"/>
<evidence type="ECO:0000256" key="2">
    <source>
        <dbReference type="SAM" id="MobiDB-lite"/>
    </source>
</evidence>
<comment type="caution">
    <text evidence="3">The sequence shown here is derived from an EMBL/GenBank/DDBJ whole genome shotgun (WGS) entry which is preliminary data.</text>
</comment>
<feature type="compositionally biased region" description="Polar residues" evidence="2">
    <location>
        <begin position="493"/>
        <end position="511"/>
    </location>
</feature>
<feature type="compositionally biased region" description="Pro residues" evidence="2">
    <location>
        <begin position="373"/>
        <end position="385"/>
    </location>
</feature>
<protein>
    <submittedName>
        <fullName evidence="3">Uncharacterized protein</fullName>
    </submittedName>
</protein>
<feature type="compositionally biased region" description="Low complexity" evidence="2">
    <location>
        <begin position="825"/>
        <end position="842"/>
    </location>
</feature>
<sequence length="878" mass="93374">MPSTSRFRSKTSDITDLLRGSSKSTDTHLTLPGPPQDNVSPTKGKSMLGFLRKRKSGSVAPSPSPSSGRVAGQGAPSQDIPSRPDLAPRERFSTQIPVPTNGVPSSLPASLPPLNVSPPSLGTFSKGRPGELTQTPDPSSFNPPSKPFTLRAQKSTSFEFTGRRSSSQKTGGQSRPVITVSAPPQNVQDQGDVFNERRGSSQAPGLRFTRKPLSNPFSHKKDSPPKAVPPSPAETGSPALPSAMHFPVPPSRPPVSSAQQEKSIYHRGSSDRQSQHTVTSPTSLNFPRDSSHTERLSRDASGNLSPINTQFLLPGDTPESSPTRSRHMTSPSGPVPHHAIPRPISSTSSKSAPPIGAPPPKVLRRGSRSPSPARTPPTAPLPDLPPEAEVDSKSAPASARTPDSASQSPITSVPTIPSLPSVSTRRSITSLQTKVFRSRAQTVAVPQADSLTHDERRRDGAGDDGKVSHCIPSFVHGRHAPTPPEKDKGRPKQPTTASPERTRKSSNTASSAPPHDAKALLELQAAHERYIVSLRESHAAEKAELLRRIDLLERDARKREREIKGLRWLVMNASGHGTQSESGDMSSSTMPTNRSSPSSTAIPRRFRSGSKSSQLSQASSGITPYVEATPALSTVYSPRGSTEEGLYDLQSTVSDLIAPPSVTPPTSSPMQVNPTDGATSRRLRRANTMPDGMPLPTFVKTPTTKQARRTSSPVLPMPTTPIPPTPSGTLLRKTASGAGLGIEVSRSAPSMSNSDSQNYSSAESSSSRSSALTIPSLASTNTSVSAAGLSAIPETPSRYRSKQSHHDSEKRDREERRTSKAMKRISSSSTHSSIAPASSAHANNLKFGKSPSIGQVLDRNSASEMDEVLKKLQTFGTN</sequence>
<feature type="compositionally biased region" description="Low complexity" evidence="2">
    <location>
        <begin position="57"/>
        <end position="72"/>
    </location>
</feature>
<feature type="compositionally biased region" description="Basic and acidic residues" evidence="2">
    <location>
        <begin position="451"/>
        <end position="467"/>
    </location>
</feature>
<organism evidence="3 4">
    <name type="scientific">Meripilus lineatus</name>
    <dbReference type="NCBI Taxonomy" id="2056292"/>
    <lineage>
        <taxon>Eukaryota</taxon>
        <taxon>Fungi</taxon>
        <taxon>Dikarya</taxon>
        <taxon>Basidiomycota</taxon>
        <taxon>Agaricomycotina</taxon>
        <taxon>Agaricomycetes</taxon>
        <taxon>Polyporales</taxon>
        <taxon>Meripilaceae</taxon>
        <taxon>Meripilus</taxon>
    </lineage>
</organism>
<feature type="compositionally biased region" description="Pro residues" evidence="2">
    <location>
        <begin position="715"/>
        <end position="726"/>
    </location>
</feature>
<feature type="compositionally biased region" description="Polar residues" evidence="2">
    <location>
        <begin position="401"/>
        <end position="441"/>
    </location>
</feature>
<gene>
    <name evidence="3" type="ORF">NLI96_g1294</name>
</gene>
<feature type="compositionally biased region" description="Basic and acidic residues" evidence="2">
    <location>
        <begin position="804"/>
        <end position="818"/>
    </location>
</feature>
<feature type="region of interest" description="Disordered" evidence="2">
    <location>
        <begin position="686"/>
        <end position="770"/>
    </location>
</feature>
<evidence type="ECO:0000256" key="1">
    <source>
        <dbReference type="SAM" id="Coils"/>
    </source>
</evidence>
<feature type="coiled-coil region" evidence="1">
    <location>
        <begin position="535"/>
        <end position="562"/>
    </location>
</feature>
<feature type="region of interest" description="Disordered" evidence="2">
    <location>
        <begin position="574"/>
        <end position="621"/>
    </location>
</feature>